<feature type="domain" description="Aminomethyltransferase C-terminal" evidence="3">
    <location>
        <begin position="251"/>
        <end position="320"/>
    </location>
</feature>
<proteinExistence type="predicted"/>
<dbReference type="InterPro" id="IPR027266">
    <property type="entry name" value="TrmE/GcvT-like"/>
</dbReference>
<dbReference type="GO" id="GO:0016740">
    <property type="term" value="F:transferase activity"/>
    <property type="evidence" value="ECO:0007669"/>
    <property type="project" value="UniProtKB-KW"/>
</dbReference>
<sequence>MTESVTTVRQDEYAALQEGVALQERPDAGVLRLTGADRADFLHRMTTNHINGLRPGQAAVTVLTSPTARILFVFTVICRQEDLLLLAAPHQASALARHLRGQIFFMDQVSVEDLSAGYLQLRLMGPAAGEILQNLGFTLSQAPEGQWQEVDGLLAVRQMAYDVPGFALAVPTDKGAEWVERLVQMGALRLEADAAYTARRVELGRPAPGHELVEAYNPLEAGLAWACAENKGCYTGQEIIARQITYDKVTKTLVGLRCQAPVAEGADILADGRAVGTVTTAAFSPTLGEPVALAVVRRSHNGAGTPVTVDGIEAEVASLPLIQPEGSGS</sequence>
<evidence type="ECO:0000259" key="3">
    <source>
        <dbReference type="Pfam" id="PF08669"/>
    </source>
</evidence>
<name>A0A540VIK2_9CHLR</name>
<dbReference type="Gene3D" id="3.30.1360.120">
    <property type="entry name" value="Probable tRNA modification gtpase trme, domain 1"/>
    <property type="match status" value="1"/>
</dbReference>
<dbReference type="InterPro" id="IPR029043">
    <property type="entry name" value="GcvT/YgfZ_C"/>
</dbReference>
<accession>A0A540VIK2</accession>
<dbReference type="AlphaFoldDB" id="A0A540VIK2"/>
<dbReference type="InterPro" id="IPR013977">
    <property type="entry name" value="GcvT_C"/>
</dbReference>
<dbReference type="SUPFAM" id="SSF103025">
    <property type="entry name" value="Folate-binding domain"/>
    <property type="match status" value="1"/>
</dbReference>
<evidence type="ECO:0000313" key="4">
    <source>
        <dbReference type="EMBL" id="TQE96521.1"/>
    </source>
</evidence>
<evidence type="ECO:0000259" key="2">
    <source>
        <dbReference type="Pfam" id="PF01571"/>
    </source>
</evidence>
<evidence type="ECO:0000313" key="5">
    <source>
        <dbReference type="Proteomes" id="UP000317371"/>
    </source>
</evidence>
<feature type="domain" description="GCVT N-terminal" evidence="2">
    <location>
        <begin position="6"/>
        <end position="231"/>
    </location>
</feature>
<keyword evidence="5" id="KW-1185">Reference proteome</keyword>
<dbReference type="OrthoDB" id="9796287at2"/>
<comment type="caution">
    <text evidence="4">The sequence shown here is derived from an EMBL/GenBank/DDBJ whole genome shotgun (WGS) entry which is preliminary data.</text>
</comment>
<dbReference type="EMBL" id="VIGC01000007">
    <property type="protein sequence ID" value="TQE96521.1"/>
    <property type="molecule type" value="Genomic_DNA"/>
</dbReference>
<protein>
    <submittedName>
        <fullName evidence="4">Aminomethyl transferase family protein</fullName>
    </submittedName>
</protein>
<gene>
    <name evidence="4" type="ORF">FKZ61_06405</name>
</gene>
<reference evidence="4 5" key="1">
    <citation type="submission" date="2019-06" db="EMBL/GenBank/DDBJ databases">
        <title>Genome sequence of Litorilinea aerophila BAA-2444.</title>
        <authorList>
            <person name="Maclea K.S."/>
            <person name="Maurais E.G."/>
            <person name="Iannazzi L.C."/>
        </authorList>
    </citation>
    <scope>NUCLEOTIDE SEQUENCE [LARGE SCALE GENOMIC DNA]</scope>
    <source>
        <strain evidence="4 5">ATCC BAA-2444</strain>
    </source>
</reference>
<dbReference type="InterPro" id="IPR006222">
    <property type="entry name" value="GCVT_N"/>
</dbReference>
<dbReference type="Pfam" id="PF01571">
    <property type="entry name" value="GCV_T"/>
    <property type="match status" value="1"/>
</dbReference>
<dbReference type="Proteomes" id="UP000317371">
    <property type="component" value="Unassembled WGS sequence"/>
</dbReference>
<dbReference type="PANTHER" id="PTHR43757">
    <property type="entry name" value="AMINOMETHYLTRANSFERASE"/>
    <property type="match status" value="1"/>
</dbReference>
<dbReference type="Pfam" id="PF08669">
    <property type="entry name" value="GCV_T_C"/>
    <property type="match status" value="1"/>
</dbReference>
<organism evidence="4 5">
    <name type="scientific">Litorilinea aerophila</name>
    <dbReference type="NCBI Taxonomy" id="1204385"/>
    <lineage>
        <taxon>Bacteria</taxon>
        <taxon>Bacillati</taxon>
        <taxon>Chloroflexota</taxon>
        <taxon>Caldilineae</taxon>
        <taxon>Caldilineales</taxon>
        <taxon>Caldilineaceae</taxon>
        <taxon>Litorilinea</taxon>
    </lineage>
</organism>
<dbReference type="InterPro" id="IPR017703">
    <property type="entry name" value="YgfZ/GCV_T_CS"/>
</dbReference>
<dbReference type="InterPro" id="IPR028896">
    <property type="entry name" value="GcvT/YgfZ/DmdA"/>
</dbReference>
<dbReference type="RefSeq" id="WP_141609263.1">
    <property type="nucleotide sequence ID" value="NZ_VIGC02000007.1"/>
</dbReference>
<dbReference type="PIRSF" id="PIRSF006487">
    <property type="entry name" value="GcvT"/>
    <property type="match status" value="1"/>
</dbReference>
<dbReference type="NCBIfam" id="TIGR03317">
    <property type="entry name" value="ygfZ_signature"/>
    <property type="match status" value="1"/>
</dbReference>
<dbReference type="InParanoid" id="A0A540VIK2"/>
<evidence type="ECO:0000256" key="1">
    <source>
        <dbReference type="ARBA" id="ARBA00022946"/>
    </source>
</evidence>
<dbReference type="SUPFAM" id="SSF101790">
    <property type="entry name" value="Aminomethyltransferase beta-barrel domain"/>
    <property type="match status" value="1"/>
</dbReference>
<keyword evidence="1" id="KW-0809">Transit peptide</keyword>
<dbReference type="PANTHER" id="PTHR43757:SF14">
    <property type="entry name" value="GLYCINE CLEAVAGE T-PROTEIN FAMILY"/>
    <property type="match status" value="1"/>
</dbReference>
<keyword evidence="4" id="KW-0808">Transferase</keyword>